<reference evidence="9 10" key="1">
    <citation type="journal article" date="2019" name="Philos. Trans. R. Soc. Lond., B, Biol. Sci.">
        <title>Ant behaviour and brain gene expression of defending hosts depend on the ecological success of the intruding social parasite.</title>
        <authorList>
            <person name="Kaur R."/>
            <person name="Stoldt M."/>
            <person name="Jongepier E."/>
            <person name="Feldmeyer B."/>
            <person name="Menzel F."/>
            <person name="Bornberg-Bauer E."/>
            <person name="Foitzik S."/>
        </authorList>
    </citation>
    <scope>NUCLEOTIDE SEQUENCE [LARGE SCALE GENOMIC DNA]</scope>
    <source>
        <tissue evidence="9">Whole body</tissue>
    </source>
</reference>
<dbReference type="STRING" id="300112.A0A4S2KEH9"/>
<comment type="similarity">
    <text evidence="7">Belongs to the cytochrome b5 family.</text>
</comment>
<keyword evidence="10" id="KW-1185">Reference proteome</keyword>
<keyword evidence="4" id="KW-0479">Metal-binding</keyword>
<dbReference type="PRINTS" id="PR00363">
    <property type="entry name" value="CYTOCHROMEB5"/>
</dbReference>
<dbReference type="Pfam" id="PF00173">
    <property type="entry name" value="Cyt-b5"/>
    <property type="match status" value="1"/>
</dbReference>
<dbReference type="FunFam" id="3.10.120.10:FF:000002">
    <property type="entry name" value="Cytochrome b5 type B"/>
    <property type="match status" value="1"/>
</dbReference>
<evidence type="ECO:0000259" key="8">
    <source>
        <dbReference type="PROSITE" id="PS50255"/>
    </source>
</evidence>
<keyword evidence="6" id="KW-0472">Membrane</keyword>
<dbReference type="PANTHER" id="PTHR19359">
    <property type="entry name" value="CYTOCHROME B5"/>
    <property type="match status" value="1"/>
</dbReference>
<keyword evidence="3" id="KW-0812">Transmembrane</keyword>
<evidence type="ECO:0000313" key="10">
    <source>
        <dbReference type="Proteomes" id="UP000310200"/>
    </source>
</evidence>
<proteinExistence type="inferred from homology"/>
<evidence type="ECO:0000256" key="4">
    <source>
        <dbReference type="ARBA" id="ARBA00022723"/>
    </source>
</evidence>
<dbReference type="SUPFAM" id="SSF55856">
    <property type="entry name" value="Cytochrome b5-like heme/steroid binding domain"/>
    <property type="match status" value="1"/>
</dbReference>
<evidence type="ECO:0000256" key="1">
    <source>
        <dbReference type="ARBA" id="ARBA00004370"/>
    </source>
</evidence>
<dbReference type="AlphaFoldDB" id="A0A4S2KEH9"/>
<dbReference type="Proteomes" id="UP000310200">
    <property type="component" value="Unassembled WGS sequence"/>
</dbReference>
<comment type="subcellular location">
    <subcellularLocation>
        <location evidence="1">Membrane</location>
    </subcellularLocation>
</comment>
<dbReference type="InterPro" id="IPR036400">
    <property type="entry name" value="Cyt_B5-like_heme/steroid_sf"/>
</dbReference>
<dbReference type="GO" id="GO:0016020">
    <property type="term" value="C:membrane"/>
    <property type="evidence" value="ECO:0007669"/>
    <property type="project" value="UniProtKB-SubCell"/>
</dbReference>
<keyword evidence="2" id="KW-0349">Heme</keyword>
<organism evidence="9 10">
    <name type="scientific">Temnothorax longispinosus</name>
    <dbReference type="NCBI Taxonomy" id="300112"/>
    <lineage>
        <taxon>Eukaryota</taxon>
        <taxon>Metazoa</taxon>
        <taxon>Ecdysozoa</taxon>
        <taxon>Arthropoda</taxon>
        <taxon>Hexapoda</taxon>
        <taxon>Insecta</taxon>
        <taxon>Pterygota</taxon>
        <taxon>Neoptera</taxon>
        <taxon>Endopterygota</taxon>
        <taxon>Hymenoptera</taxon>
        <taxon>Apocrita</taxon>
        <taxon>Aculeata</taxon>
        <taxon>Formicoidea</taxon>
        <taxon>Formicidae</taxon>
        <taxon>Myrmicinae</taxon>
        <taxon>Temnothorax</taxon>
    </lineage>
</organism>
<name>A0A4S2KEH9_9HYME</name>
<evidence type="ECO:0000256" key="2">
    <source>
        <dbReference type="ARBA" id="ARBA00022617"/>
    </source>
</evidence>
<evidence type="ECO:0000256" key="7">
    <source>
        <dbReference type="ARBA" id="ARBA00038168"/>
    </source>
</evidence>
<protein>
    <recommendedName>
        <fullName evidence="8">Cytochrome b5 heme-binding domain-containing protein</fullName>
    </recommendedName>
</protein>
<evidence type="ECO:0000256" key="6">
    <source>
        <dbReference type="ARBA" id="ARBA00023136"/>
    </source>
</evidence>
<dbReference type="InterPro" id="IPR001199">
    <property type="entry name" value="Cyt_B5-like_heme/steroid-bd"/>
</dbReference>
<dbReference type="Gene3D" id="3.10.120.10">
    <property type="entry name" value="Cytochrome b5-like heme/steroid binding domain"/>
    <property type="match status" value="1"/>
</dbReference>
<dbReference type="InterPro" id="IPR050668">
    <property type="entry name" value="Cytochrome_b5"/>
</dbReference>
<keyword evidence="5" id="KW-0408">Iron</keyword>
<feature type="domain" description="Cytochrome b5 heme-binding" evidence="8">
    <location>
        <begin position="5"/>
        <end position="83"/>
    </location>
</feature>
<dbReference type="GO" id="GO:0020037">
    <property type="term" value="F:heme binding"/>
    <property type="evidence" value="ECO:0007669"/>
    <property type="project" value="TreeGrafter"/>
</dbReference>
<dbReference type="SMART" id="SM01117">
    <property type="entry name" value="Cyt-b5"/>
    <property type="match status" value="1"/>
</dbReference>
<dbReference type="EMBL" id="QBLH01002701">
    <property type="protein sequence ID" value="TGZ47765.1"/>
    <property type="molecule type" value="Genomic_DNA"/>
</dbReference>
<evidence type="ECO:0000256" key="5">
    <source>
        <dbReference type="ARBA" id="ARBA00023004"/>
    </source>
</evidence>
<dbReference type="GO" id="GO:0046872">
    <property type="term" value="F:metal ion binding"/>
    <property type="evidence" value="ECO:0007669"/>
    <property type="project" value="UniProtKB-KW"/>
</dbReference>
<evidence type="ECO:0000256" key="3">
    <source>
        <dbReference type="ARBA" id="ARBA00022692"/>
    </source>
</evidence>
<gene>
    <name evidence="9" type="ORF">DBV15_12671</name>
</gene>
<accession>A0A4S2KEH9</accession>
<dbReference type="PROSITE" id="PS50255">
    <property type="entry name" value="CYTOCHROME_B5_2"/>
    <property type="match status" value="1"/>
</dbReference>
<comment type="caution">
    <text evidence="9">The sequence shown here is derived from an EMBL/GenBank/DDBJ whole genome shotgun (WGS) entry which is preliminary data.</text>
</comment>
<evidence type="ECO:0000313" key="9">
    <source>
        <dbReference type="EMBL" id="TGZ47765.1"/>
    </source>
</evidence>
<sequence>MSDSVIRYSLADVAKCNGKNGTKTWIVIYDNVYDVTDYMQQHPGGPELLEEYAGKDATSGFDDFGHSSDAKKMLKKYLIGELQDNLFSNNLRQVYTLKNAS</sequence>